<dbReference type="PRINTS" id="PR00040">
    <property type="entry name" value="HTHMERR"/>
</dbReference>
<dbReference type="SUPFAM" id="SSF46955">
    <property type="entry name" value="Putative DNA-binding domain"/>
    <property type="match status" value="1"/>
</dbReference>
<protein>
    <submittedName>
        <fullName evidence="7">MerR family transcriptional regulator</fullName>
    </submittedName>
</protein>
<dbReference type="GO" id="GO:0003677">
    <property type="term" value="F:DNA binding"/>
    <property type="evidence" value="ECO:0007669"/>
    <property type="project" value="UniProtKB-KW"/>
</dbReference>
<keyword evidence="2" id="KW-0805">Transcription regulation</keyword>
<dbReference type="InterPro" id="IPR009061">
    <property type="entry name" value="DNA-bd_dom_put_sf"/>
</dbReference>
<feature type="domain" description="HTH merR-type" evidence="6">
    <location>
        <begin position="1"/>
        <end position="70"/>
    </location>
</feature>
<dbReference type="Gene3D" id="1.10.1660.10">
    <property type="match status" value="1"/>
</dbReference>
<evidence type="ECO:0000313" key="8">
    <source>
        <dbReference type="Proteomes" id="UP000515442"/>
    </source>
</evidence>
<dbReference type="EMBL" id="AP022038">
    <property type="protein sequence ID" value="BBR38090.1"/>
    <property type="molecule type" value="Genomic_DNA"/>
</dbReference>
<evidence type="ECO:0000256" key="2">
    <source>
        <dbReference type="ARBA" id="ARBA00023015"/>
    </source>
</evidence>
<dbReference type="InterPro" id="IPR000551">
    <property type="entry name" value="MerR-type_HTH_dom"/>
</dbReference>
<organism evidence="7 8">
    <name type="scientific">Aeromonas veronii</name>
    <dbReference type="NCBI Taxonomy" id="654"/>
    <lineage>
        <taxon>Bacteria</taxon>
        <taxon>Pseudomonadati</taxon>
        <taxon>Pseudomonadota</taxon>
        <taxon>Gammaproteobacteria</taxon>
        <taxon>Aeromonadales</taxon>
        <taxon>Aeromonadaceae</taxon>
        <taxon>Aeromonas</taxon>
    </lineage>
</organism>
<dbReference type="GO" id="GO:0003700">
    <property type="term" value="F:DNA-binding transcription factor activity"/>
    <property type="evidence" value="ECO:0007669"/>
    <property type="project" value="InterPro"/>
</dbReference>
<evidence type="ECO:0000256" key="3">
    <source>
        <dbReference type="ARBA" id="ARBA00023125"/>
    </source>
</evidence>
<keyword evidence="3" id="KW-0238">DNA-binding</keyword>
<keyword evidence="4" id="KW-0804">Transcription</keyword>
<dbReference type="SMART" id="SM00422">
    <property type="entry name" value="HTH_MERR"/>
    <property type="match status" value="1"/>
</dbReference>
<gene>
    <name evidence="7" type="ORF">WP3W19E03_06150</name>
</gene>
<dbReference type="RefSeq" id="WP_182938852.1">
    <property type="nucleotide sequence ID" value="NZ_AP022038.1"/>
</dbReference>
<keyword evidence="5" id="KW-0175">Coiled coil</keyword>
<proteinExistence type="predicted"/>
<dbReference type="PANTHER" id="PTHR30204:SF69">
    <property type="entry name" value="MERR-FAMILY TRANSCRIPTIONAL REGULATOR"/>
    <property type="match status" value="1"/>
</dbReference>
<feature type="coiled-coil region" evidence="5">
    <location>
        <begin position="75"/>
        <end position="105"/>
    </location>
</feature>
<reference evidence="7 8" key="1">
    <citation type="submission" date="2019-12" db="EMBL/GenBank/DDBJ databases">
        <title>complete genome sequences of Aeromonas veronii str. WP3-W19-ESBL-03 isolated from wastewater treatment plant effluent.</title>
        <authorList>
            <person name="Sekizuka T."/>
            <person name="Itokawa K."/>
            <person name="Yatsu K."/>
            <person name="Inamine Y."/>
            <person name="Kuroda M."/>
        </authorList>
    </citation>
    <scope>NUCLEOTIDE SEQUENCE [LARGE SCALE GENOMIC DNA]</scope>
    <source>
        <strain evidence="7 8">WP3-W19-ESBL-03</strain>
    </source>
</reference>
<dbReference type="PANTHER" id="PTHR30204">
    <property type="entry name" value="REDOX-CYCLING DRUG-SENSING TRANSCRIPTIONAL ACTIVATOR SOXR"/>
    <property type="match status" value="1"/>
</dbReference>
<sequence length="171" mass="19897">MLTITRLARELGLSRTTLLYYERLGLLLPALRGENGYRRYGEAELERGRQIASFRAMGLPLEEIGTLLAARQESHSCLDGHLLRLEQEIAELRRQQRAIILYRQQIHEEIPMVDKARWVAIMQAAGMTEEMMRNWHIQFEKMEPQAHQEFLESLQIPAAEIAAIRTWSRGE</sequence>
<dbReference type="AlphaFoldDB" id="A0A6S5BRV2"/>
<evidence type="ECO:0000259" key="6">
    <source>
        <dbReference type="PROSITE" id="PS50937"/>
    </source>
</evidence>
<evidence type="ECO:0000256" key="1">
    <source>
        <dbReference type="ARBA" id="ARBA00022491"/>
    </source>
</evidence>
<keyword evidence="1" id="KW-0678">Repressor</keyword>
<accession>A0A6S5BRV2</accession>
<name>A0A6S5BRV2_AERVE</name>
<dbReference type="InterPro" id="IPR047057">
    <property type="entry name" value="MerR_fam"/>
</dbReference>
<dbReference type="Pfam" id="PF13411">
    <property type="entry name" value="MerR_1"/>
    <property type="match status" value="1"/>
</dbReference>
<evidence type="ECO:0000256" key="4">
    <source>
        <dbReference type="ARBA" id="ARBA00023163"/>
    </source>
</evidence>
<dbReference type="Proteomes" id="UP000515442">
    <property type="component" value="Chromosome"/>
</dbReference>
<evidence type="ECO:0000256" key="5">
    <source>
        <dbReference type="SAM" id="Coils"/>
    </source>
</evidence>
<dbReference type="PROSITE" id="PS50937">
    <property type="entry name" value="HTH_MERR_2"/>
    <property type="match status" value="1"/>
</dbReference>
<evidence type="ECO:0000313" key="7">
    <source>
        <dbReference type="EMBL" id="BBR38090.1"/>
    </source>
</evidence>